<reference evidence="2 3" key="1">
    <citation type="journal article" date="2013" name="Appl. Environ. Microbiol.">
        <title>The genome of the alga-associated marine flavobacterium Formosa agariphila KMM 3901T reveals a broad potential for degradation of algal polysaccharides.</title>
        <authorList>
            <person name="Mann A.J."/>
            <person name="Hahnke R.L."/>
            <person name="Huang S."/>
            <person name="Werner J."/>
            <person name="Xing P."/>
            <person name="Barbeyron T."/>
            <person name="Huettel B."/>
            <person name="Stueber K."/>
            <person name="Reinhardt R."/>
            <person name="Harder J."/>
            <person name="Gloeckner F.O."/>
            <person name="Amann R.I."/>
            <person name="Teeling H."/>
        </authorList>
    </citation>
    <scope>NUCLEOTIDE SEQUENCE [LARGE SCALE GENOMIC DNA]</scope>
    <source>
        <strain evidence="3">DSM 15362 / KCTC 12365 / LMG 23005 / KMM 3901</strain>
    </source>
</reference>
<keyword evidence="1" id="KW-0175">Coiled coil</keyword>
<dbReference type="HOGENOM" id="CLU_1018437_0_0_10"/>
<dbReference type="PATRIC" id="fig|1347342.6.peg.2587"/>
<dbReference type="Proteomes" id="UP000016160">
    <property type="component" value="Chromosome"/>
</dbReference>
<dbReference type="AlphaFoldDB" id="T2KQM1"/>
<evidence type="ECO:0000313" key="2">
    <source>
        <dbReference type="EMBL" id="CDF80284.1"/>
    </source>
</evidence>
<proteinExistence type="predicted"/>
<accession>T2KQM1</accession>
<evidence type="ECO:0000256" key="1">
    <source>
        <dbReference type="SAM" id="Coils"/>
    </source>
</evidence>
<dbReference type="STRING" id="1347342.BN863_25720"/>
<evidence type="ECO:0000313" key="3">
    <source>
        <dbReference type="Proteomes" id="UP000016160"/>
    </source>
</evidence>
<dbReference type="OrthoDB" id="9777694at2"/>
<keyword evidence="3" id="KW-1185">Reference proteome</keyword>
<gene>
    <name evidence="2" type="ORF">BN863_25720</name>
</gene>
<protein>
    <submittedName>
        <fullName evidence="2">Uncharacterized protein</fullName>
    </submittedName>
</protein>
<feature type="coiled-coil region" evidence="1">
    <location>
        <begin position="169"/>
        <end position="217"/>
    </location>
</feature>
<dbReference type="RefSeq" id="WP_038531281.1">
    <property type="nucleotide sequence ID" value="NZ_HG315671.1"/>
</dbReference>
<organism evidence="2 3">
    <name type="scientific">Formosa agariphila (strain DSM 15362 / KCTC 12365 / LMG 23005 / KMM 3901 / M-2Alg 35-1)</name>
    <dbReference type="NCBI Taxonomy" id="1347342"/>
    <lineage>
        <taxon>Bacteria</taxon>
        <taxon>Pseudomonadati</taxon>
        <taxon>Bacteroidota</taxon>
        <taxon>Flavobacteriia</taxon>
        <taxon>Flavobacteriales</taxon>
        <taxon>Flavobacteriaceae</taxon>
        <taxon>Formosa</taxon>
    </lineage>
</organism>
<name>T2KQM1_FORAG</name>
<sequence>MPKLLKALKFGYFKIVIIKIYSIPMIQKYHQLVRKTKLELEKFDKKKNITWEEKRKFRGTCLPISVELKLRPRAFNFMNDLILCLEKNGHYITFKYDCCHIEMYGHLTEINLRQKYFRKRVKDSTGYSSETYEKSMFLEFQVGSHARKGWLENDSKKLKDYLNPIYNYIEKESLEFAESRKRRELEEEERQVQLKIEEDLAKQKQFVENNLNQLIASANNYKLANDIRIYINALVEKETNFENQNEFKNYLDWAISRADEIDPTIDFSVPKFK</sequence>
<dbReference type="EMBL" id="HG315671">
    <property type="protein sequence ID" value="CDF80284.1"/>
    <property type="molecule type" value="Genomic_DNA"/>
</dbReference>